<dbReference type="Proteomes" id="UP000830671">
    <property type="component" value="Chromosome 1"/>
</dbReference>
<reference evidence="2" key="1">
    <citation type="journal article" date="2021" name="Mol. Plant Microbe Interact.">
        <title>Complete Genome Sequence of the Plant-Pathogenic Fungus Colletotrichum lupini.</title>
        <authorList>
            <person name="Baroncelli R."/>
            <person name="Pensec F."/>
            <person name="Da Lio D."/>
            <person name="Boufleur T."/>
            <person name="Vicente I."/>
            <person name="Sarrocco S."/>
            <person name="Picot A."/>
            <person name="Baraldi E."/>
            <person name="Sukno S."/>
            <person name="Thon M."/>
            <person name="Le Floch G."/>
        </authorList>
    </citation>
    <scope>NUCLEOTIDE SEQUENCE</scope>
    <source>
        <strain evidence="2">IMI 504893</strain>
    </source>
</reference>
<gene>
    <name evidence="2" type="ORF">CLUP02_01416</name>
</gene>
<keyword evidence="1" id="KW-1133">Transmembrane helix</keyword>
<dbReference type="AlphaFoldDB" id="A0A9Q8SCB4"/>
<name>A0A9Q8SCB4_9PEZI</name>
<organism evidence="2 3">
    <name type="scientific">Colletotrichum lupini</name>
    <dbReference type="NCBI Taxonomy" id="145971"/>
    <lineage>
        <taxon>Eukaryota</taxon>
        <taxon>Fungi</taxon>
        <taxon>Dikarya</taxon>
        <taxon>Ascomycota</taxon>
        <taxon>Pezizomycotina</taxon>
        <taxon>Sordariomycetes</taxon>
        <taxon>Hypocreomycetidae</taxon>
        <taxon>Glomerellales</taxon>
        <taxon>Glomerellaceae</taxon>
        <taxon>Colletotrichum</taxon>
        <taxon>Colletotrichum acutatum species complex</taxon>
    </lineage>
</organism>
<dbReference type="RefSeq" id="XP_049136414.1">
    <property type="nucleotide sequence ID" value="XM_049280457.1"/>
</dbReference>
<evidence type="ECO:0000313" key="3">
    <source>
        <dbReference type="Proteomes" id="UP000830671"/>
    </source>
</evidence>
<proteinExistence type="predicted"/>
<dbReference type="GeneID" id="73335467"/>
<keyword evidence="1" id="KW-0472">Membrane</keyword>
<evidence type="ECO:0000256" key="1">
    <source>
        <dbReference type="SAM" id="Phobius"/>
    </source>
</evidence>
<protein>
    <submittedName>
        <fullName evidence="2">Uncharacterized protein</fullName>
    </submittedName>
</protein>
<accession>A0A9Q8SCB4</accession>
<feature type="transmembrane region" description="Helical" evidence="1">
    <location>
        <begin position="46"/>
        <end position="66"/>
    </location>
</feature>
<sequence length="405" mass="44208">MRAMQFSIRRTIQRAVLKIAAACGIGKSLGCRQKARGGGPFGTLGLGYVTSISIIFLSCSFPIASLRAYGVPTPTYQVHTPPSPYMYPRTSTLNPSFPHLPVQTKDWKDGGGPLRSISLRRRDPLDVTTNQVAVRQGTLLAVRSVPRTAQSLSGLPSRDERFNQAHGTYVFVMSWPLDGCLCNRDPPQKTKKTQPQGSTVRERAMMQGRRVDSCPSTPPGGGGIIQPADTEYSQPLRPPKGLWYLRLSRPSWGFLLTPIRCRYCGEEMCAQILGKKEDISPSKFTLPRLPSVLYAFFPSIHPIHPSILLPTPVPFRPAIRSTRPSLLPCQRAMPFFDTSLPGGALAPLRVQRQKVPRRHLPVPTPFLCSETTSLFLNLSLSAAAATAAAAKLVYHPGGGSSDGVV</sequence>
<evidence type="ECO:0000313" key="2">
    <source>
        <dbReference type="EMBL" id="UQC74764.1"/>
    </source>
</evidence>
<keyword evidence="3" id="KW-1185">Reference proteome</keyword>
<dbReference type="KEGG" id="clup:CLUP02_01416"/>
<dbReference type="EMBL" id="CP019471">
    <property type="protein sequence ID" value="UQC74764.1"/>
    <property type="molecule type" value="Genomic_DNA"/>
</dbReference>
<keyword evidence="1" id="KW-0812">Transmembrane</keyword>